<dbReference type="InterPro" id="IPR021109">
    <property type="entry name" value="Peptidase_aspartic_dom_sf"/>
</dbReference>
<dbReference type="PROSITE" id="PS51767">
    <property type="entry name" value="PEPTIDASE_A1"/>
    <property type="match status" value="1"/>
</dbReference>
<dbReference type="InterPro" id="IPR001461">
    <property type="entry name" value="Aspartic_peptidase_A1"/>
</dbReference>
<keyword evidence="6" id="KW-1185">Reference proteome</keyword>
<proteinExistence type="inferred from homology"/>
<evidence type="ECO:0000313" key="6">
    <source>
        <dbReference type="Proteomes" id="UP001396334"/>
    </source>
</evidence>
<evidence type="ECO:0000259" key="4">
    <source>
        <dbReference type="PROSITE" id="PS51767"/>
    </source>
</evidence>
<dbReference type="SUPFAM" id="SSF50630">
    <property type="entry name" value="Acid proteases"/>
    <property type="match status" value="1"/>
</dbReference>
<reference evidence="5 6" key="1">
    <citation type="journal article" date="2024" name="G3 (Bethesda)">
        <title>Genome assembly of Hibiscus sabdariffa L. provides insights into metabolisms of medicinal natural products.</title>
        <authorList>
            <person name="Kim T."/>
        </authorList>
    </citation>
    <scope>NUCLEOTIDE SEQUENCE [LARGE SCALE GENOMIC DNA]</scope>
    <source>
        <strain evidence="5">TK-2024</strain>
        <tissue evidence="5">Old leaves</tissue>
    </source>
</reference>
<dbReference type="EMBL" id="JBBPBN010000010">
    <property type="protein sequence ID" value="KAK9030760.1"/>
    <property type="molecule type" value="Genomic_DNA"/>
</dbReference>
<dbReference type="InterPro" id="IPR033121">
    <property type="entry name" value="PEPTIDASE_A1"/>
</dbReference>
<feature type="chain" id="PRO_5046657906" description="Peptidase A1 domain-containing protein" evidence="3">
    <location>
        <begin position="26"/>
        <end position="432"/>
    </location>
</feature>
<organism evidence="5 6">
    <name type="scientific">Hibiscus sabdariffa</name>
    <name type="common">roselle</name>
    <dbReference type="NCBI Taxonomy" id="183260"/>
    <lineage>
        <taxon>Eukaryota</taxon>
        <taxon>Viridiplantae</taxon>
        <taxon>Streptophyta</taxon>
        <taxon>Embryophyta</taxon>
        <taxon>Tracheophyta</taxon>
        <taxon>Spermatophyta</taxon>
        <taxon>Magnoliopsida</taxon>
        <taxon>eudicotyledons</taxon>
        <taxon>Gunneridae</taxon>
        <taxon>Pentapetalae</taxon>
        <taxon>rosids</taxon>
        <taxon>malvids</taxon>
        <taxon>Malvales</taxon>
        <taxon>Malvaceae</taxon>
        <taxon>Malvoideae</taxon>
        <taxon>Hibiscus</taxon>
    </lineage>
</organism>
<dbReference type="CDD" id="cd05489">
    <property type="entry name" value="xylanase_inhibitor_I_like"/>
    <property type="match status" value="1"/>
</dbReference>
<dbReference type="Proteomes" id="UP001396334">
    <property type="component" value="Unassembled WGS sequence"/>
</dbReference>
<comment type="similarity">
    <text evidence="1">Belongs to the peptidase A1 family.</text>
</comment>
<feature type="signal peptide" evidence="3">
    <location>
        <begin position="1"/>
        <end position="25"/>
    </location>
</feature>
<gene>
    <name evidence="5" type="ORF">V6N11_032172</name>
</gene>
<keyword evidence="2 3" id="KW-0732">Signal</keyword>
<dbReference type="InterPro" id="IPR033868">
    <property type="entry name" value="Xylanase_inhibitor_I-like"/>
</dbReference>
<protein>
    <recommendedName>
        <fullName evidence="4">Peptidase A1 domain-containing protein</fullName>
    </recommendedName>
</protein>
<dbReference type="Pfam" id="PF14541">
    <property type="entry name" value="TAXi_C"/>
    <property type="match status" value="1"/>
</dbReference>
<name>A0ABR2SZU9_9ROSI</name>
<evidence type="ECO:0000256" key="1">
    <source>
        <dbReference type="ARBA" id="ARBA00007447"/>
    </source>
</evidence>
<sequence>MAVSSNLLLLSASLLFFMVSPSMQASFRPKALVLPLSKDASTLQYITQIKQRTPLVPVKLTLDVGGDSSWVDCENGYVSSSYKPVPCNSAACNLAYSPSCGSCFGGPKPGCNNNTCNLFPTNNIKHGATIGEVAQDVVSVQSTDEKNPGEVVSVSKFMFTCAWSFLMEGLASGVKGVAGLGRTKISMPSQFSAAFSFPRKFAVCLSSSNGVVFFGDGPYTFLPSNIDISKSLVYTPLILNPAKTVGVASKGEPSSDYYIGVTGITVSEKPVALNKTLLSVNKQGYGGTKISTVVPYTVMETTIYKAVVEAFIKQIPGAPRVPVVAPFGTCFDAKSFGSSRVGPAVPQIDLVLPNRVVWRIFGANSMVQVKNDVLCLGFVDGGLEPTTSIVIGGHQMEDNLVQFDLAASRLGFSSSLLFRQTTCSNFNFTTAA</sequence>
<feature type="domain" description="Peptidase A1" evidence="4">
    <location>
        <begin position="45"/>
        <end position="413"/>
    </location>
</feature>
<evidence type="ECO:0000256" key="3">
    <source>
        <dbReference type="SAM" id="SignalP"/>
    </source>
</evidence>
<dbReference type="Gene3D" id="2.40.70.10">
    <property type="entry name" value="Acid Proteases"/>
    <property type="match status" value="2"/>
</dbReference>
<dbReference type="Pfam" id="PF14543">
    <property type="entry name" value="TAXi_N"/>
    <property type="match status" value="1"/>
</dbReference>
<dbReference type="InterPro" id="IPR032799">
    <property type="entry name" value="TAXi_C"/>
</dbReference>
<accession>A0ABR2SZU9</accession>
<dbReference type="PANTHER" id="PTHR47965">
    <property type="entry name" value="ASPARTYL PROTEASE-RELATED"/>
    <property type="match status" value="1"/>
</dbReference>
<evidence type="ECO:0000313" key="5">
    <source>
        <dbReference type="EMBL" id="KAK9030760.1"/>
    </source>
</evidence>
<dbReference type="InterPro" id="IPR032861">
    <property type="entry name" value="TAXi_N"/>
</dbReference>
<evidence type="ECO:0000256" key="2">
    <source>
        <dbReference type="ARBA" id="ARBA00022729"/>
    </source>
</evidence>
<dbReference type="PANTHER" id="PTHR47965:SF103">
    <property type="entry name" value="EUKARYOTIC ASPARTYL PROTEASE FAMILY PROTEIN"/>
    <property type="match status" value="1"/>
</dbReference>
<comment type="caution">
    <text evidence="5">The sequence shown here is derived from an EMBL/GenBank/DDBJ whole genome shotgun (WGS) entry which is preliminary data.</text>
</comment>